<proteinExistence type="predicted"/>
<reference evidence="1 2" key="1">
    <citation type="journal article" date="2015" name="Nature">
        <title>rRNA introns, odd ribosomes, and small enigmatic genomes across a large radiation of phyla.</title>
        <authorList>
            <person name="Brown C.T."/>
            <person name="Hug L.A."/>
            <person name="Thomas B.C."/>
            <person name="Sharon I."/>
            <person name="Castelle C.J."/>
            <person name="Singh A."/>
            <person name="Wilkins M.J."/>
            <person name="Williams K.H."/>
            <person name="Banfield J.F."/>
        </authorList>
    </citation>
    <scope>NUCLEOTIDE SEQUENCE [LARGE SCALE GENOMIC DNA]</scope>
</reference>
<dbReference type="AlphaFoldDB" id="A0A0G0YBC1"/>
<comment type="caution">
    <text evidence="1">The sequence shown here is derived from an EMBL/GenBank/DDBJ whole genome shotgun (WGS) entry which is preliminary data.</text>
</comment>
<dbReference type="NCBIfam" id="TIGR04141">
    <property type="entry name" value="TIGR04141 family sporadically distributed protein"/>
    <property type="match status" value="1"/>
</dbReference>
<dbReference type="Proteomes" id="UP000034746">
    <property type="component" value="Unassembled WGS sequence"/>
</dbReference>
<dbReference type="PATRIC" id="fig|1618997.3.peg.934"/>
<gene>
    <name evidence="1" type="ORF">UU48_C0012G0026</name>
</gene>
<evidence type="ECO:0008006" key="3">
    <source>
        <dbReference type="Google" id="ProtNLM"/>
    </source>
</evidence>
<dbReference type="EMBL" id="LCAU01000012">
    <property type="protein sequence ID" value="KKR97587.1"/>
    <property type="molecule type" value="Genomic_DNA"/>
</dbReference>
<dbReference type="InterPro" id="IPR026487">
    <property type="entry name" value="CHP04141"/>
</dbReference>
<accession>A0A0G0YBC1</accession>
<name>A0A0G0YBC1_9BACT</name>
<dbReference type="Pfam" id="PF19614">
    <property type="entry name" value="DUF6119"/>
    <property type="match status" value="1"/>
</dbReference>
<feature type="non-terminal residue" evidence="1">
    <location>
        <position position="1"/>
    </location>
</feature>
<sequence>KQCYEKFLSEEYKKDFAWIDQIAEVKDPKTKSGLNCKLIENIKTNNLDKTWLAVPEIVEWEDVAGFSYDGNKEDLKEDICFADYLSSLSDAEKGNISLEKLKQDEVTCFAASNDETKYHWKVYKCVYCEIVDDVKKKTFLLSNGKWFEIEKEFSEQVNTEYAEIKKANAPITLPSYSQKNENEYNKAVATQDSNFCCMDRENISHGGGHSKIEFCDLYTKDKTIIHVKHYGGSAVLSHLFAQGVVSGELFLADSKFREKVNDKLSQSHKIQDIKIKPIASDYTIIYGIISSSEHDLEIPFFSKVSLKNAKRRLETFGYKVFVQKIGHSVDTASE</sequence>
<evidence type="ECO:0000313" key="1">
    <source>
        <dbReference type="EMBL" id="KKR97587.1"/>
    </source>
</evidence>
<organism evidence="1 2">
    <name type="scientific">Candidatus Uhrbacteria bacterium GW2011_GWF2_41_16</name>
    <dbReference type="NCBI Taxonomy" id="1618997"/>
    <lineage>
        <taxon>Bacteria</taxon>
        <taxon>Candidatus Uhriibacteriota</taxon>
    </lineage>
</organism>
<protein>
    <recommendedName>
        <fullName evidence="3">Sporadically distributed protein, TIGR04141 family</fullName>
    </recommendedName>
</protein>
<evidence type="ECO:0000313" key="2">
    <source>
        <dbReference type="Proteomes" id="UP000034746"/>
    </source>
</evidence>